<evidence type="ECO:0008006" key="4">
    <source>
        <dbReference type="Google" id="ProtNLM"/>
    </source>
</evidence>
<evidence type="ECO:0000313" key="2">
    <source>
        <dbReference type="EMBL" id="OEH83684.1"/>
    </source>
</evidence>
<keyword evidence="1" id="KW-0472">Membrane</keyword>
<organism evidence="2 3">
    <name type="scientific">Enterococcus rivorum</name>
    <dbReference type="NCBI Taxonomy" id="762845"/>
    <lineage>
        <taxon>Bacteria</taxon>
        <taxon>Bacillati</taxon>
        <taxon>Bacillota</taxon>
        <taxon>Bacilli</taxon>
        <taxon>Lactobacillales</taxon>
        <taxon>Enterococcaceae</taxon>
        <taxon>Enterococcus</taxon>
    </lineage>
</organism>
<feature type="transmembrane region" description="Helical" evidence="1">
    <location>
        <begin position="42"/>
        <end position="68"/>
    </location>
</feature>
<feature type="transmembrane region" description="Helical" evidence="1">
    <location>
        <begin position="88"/>
        <end position="107"/>
    </location>
</feature>
<keyword evidence="1" id="KW-0812">Transmembrane</keyword>
<comment type="caution">
    <text evidence="2">The sequence shown here is derived from an EMBL/GenBank/DDBJ whole genome shotgun (WGS) entry which is preliminary data.</text>
</comment>
<dbReference type="AlphaFoldDB" id="A0A1E5L0S4"/>
<evidence type="ECO:0000256" key="1">
    <source>
        <dbReference type="SAM" id="Phobius"/>
    </source>
</evidence>
<proteinExistence type="predicted"/>
<feature type="transmembrane region" description="Helical" evidence="1">
    <location>
        <begin position="12"/>
        <end position="30"/>
    </location>
</feature>
<dbReference type="STRING" id="762845.BCR26_08435"/>
<keyword evidence="1" id="KW-1133">Transmembrane helix</keyword>
<dbReference type="RefSeq" id="WP_069697368.1">
    <property type="nucleotide sequence ID" value="NZ_JAGGMA010000008.1"/>
</dbReference>
<name>A0A1E5L0S4_9ENTE</name>
<dbReference type="Proteomes" id="UP000095256">
    <property type="component" value="Unassembled WGS sequence"/>
</dbReference>
<accession>A0A1E5L0S4</accession>
<protein>
    <recommendedName>
        <fullName evidence="4">GGDEF domain-containing protein</fullName>
    </recommendedName>
</protein>
<sequence>MNKQKVQTDLSLLFFLLLQFITIVFVGFTGQQLMMNVTLASVALILAIVTYFTDITMGMILNLIYLFIQGGYTIYLVVSGEKAFQYPFYFWLVMTPLFSIAVAFLTYSMRVLKDENETLNKNMDIARVNAENHLRTLVAFKDDHAVFSSVAERYAIPYRLIGIRLNFWYELEHLLTNKQIKDVEQLVIKSIDKARSGKGLVYILDEENLTFGILIYQNEEEVNQIIQKIKAAFEEEAPKSVEDIAMSIRVSSVAFDKDTMDDSFGFMNEMIKELEYDV</sequence>
<gene>
    <name evidence="2" type="ORF">BCR26_08435</name>
</gene>
<reference evidence="2 3" key="1">
    <citation type="submission" date="2016-09" db="EMBL/GenBank/DDBJ databases">
        <authorList>
            <person name="Capua I."/>
            <person name="De Benedictis P."/>
            <person name="Joannis T."/>
            <person name="Lombin L.H."/>
            <person name="Cattoli G."/>
        </authorList>
    </citation>
    <scope>NUCLEOTIDE SEQUENCE [LARGE SCALE GENOMIC DNA]</scope>
    <source>
        <strain evidence="2 3">LMG 25899</strain>
    </source>
</reference>
<dbReference type="OrthoDB" id="2157599at2"/>
<evidence type="ECO:0000313" key="3">
    <source>
        <dbReference type="Proteomes" id="UP000095256"/>
    </source>
</evidence>
<keyword evidence="3" id="KW-1185">Reference proteome</keyword>
<dbReference type="EMBL" id="MIEK01000004">
    <property type="protein sequence ID" value="OEH83684.1"/>
    <property type="molecule type" value="Genomic_DNA"/>
</dbReference>